<dbReference type="GO" id="GO:0044732">
    <property type="term" value="C:mitotic spindle pole body"/>
    <property type="evidence" value="ECO:0007669"/>
    <property type="project" value="TreeGrafter"/>
</dbReference>
<dbReference type="OMA" id="DPNPFRH"/>
<comment type="subcellular location">
    <subcellularLocation>
        <location evidence="1">Nucleus inner membrane</location>
        <topology evidence="1">Multi-pass membrane protein</topology>
    </subcellularLocation>
</comment>
<dbReference type="PANTHER" id="PTHR28538">
    <property type="entry name" value="INTEGRAL INNER NUCLEAR MEMBRANE PROTEIN IMA1"/>
    <property type="match status" value="1"/>
</dbReference>
<reference evidence="7" key="1">
    <citation type="journal article" date="2018" name="BMC Genomics">
        <title>Comparative genomics of the wheat fungal pathogen Pyrenophora tritici-repentis reveals chromosomal variations and genome plasticity.</title>
        <authorList>
            <person name="Moolhuijzen P."/>
            <person name="See P.T."/>
            <person name="Hane J.K."/>
            <person name="Shi G."/>
            <person name="Liu Z."/>
            <person name="Oliver R.P."/>
            <person name="Moffat C.S."/>
        </authorList>
    </citation>
    <scope>NUCLEOTIDE SEQUENCE [LARGE SCALE GENOMIC DNA]</scope>
    <source>
        <strain evidence="7">M4</strain>
    </source>
</reference>
<keyword evidence="4" id="KW-0472">Membrane</keyword>
<organism evidence="8 9">
    <name type="scientific">Pyrenophora tritici-repentis</name>
    <dbReference type="NCBI Taxonomy" id="45151"/>
    <lineage>
        <taxon>Eukaryota</taxon>
        <taxon>Fungi</taxon>
        <taxon>Dikarya</taxon>
        <taxon>Ascomycota</taxon>
        <taxon>Pezizomycotina</taxon>
        <taxon>Dothideomycetes</taxon>
        <taxon>Pleosporomycetidae</taxon>
        <taxon>Pleosporales</taxon>
        <taxon>Pleosporineae</taxon>
        <taxon>Pleosporaceae</taxon>
        <taxon>Pyrenophora</taxon>
    </lineage>
</organism>
<dbReference type="GO" id="GO:0071765">
    <property type="term" value="P:nuclear inner membrane organization"/>
    <property type="evidence" value="ECO:0007669"/>
    <property type="project" value="InterPro"/>
</dbReference>
<dbReference type="GO" id="GO:0034506">
    <property type="term" value="C:chromosome, centromeric core domain"/>
    <property type="evidence" value="ECO:0007669"/>
    <property type="project" value="TreeGrafter"/>
</dbReference>
<name>A0A2W1DRU8_9PLEO</name>
<dbReference type="EMBL" id="NQIK02000004">
    <property type="protein sequence ID" value="KAF7571595.1"/>
    <property type="molecule type" value="Genomic_DNA"/>
</dbReference>
<reference evidence="8" key="2">
    <citation type="submission" date="2021-05" db="EMBL/GenBank/DDBJ databases">
        <authorList>
            <person name="Moolhuijzen P.M."/>
            <person name="Moffat C.S."/>
        </authorList>
    </citation>
    <scope>NUCLEOTIDE SEQUENCE</scope>
    <source>
        <strain evidence="8">86-124</strain>
    </source>
</reference>
<evidence type="ECO:0000313" key="7">
    <source>
        <dbReference type="EMBL" id="KAF7571595.1"/>
    </source>
</evidence>
<dbReference type="OrthoDB" id="5966927at2759"/>
<evidence type="ECO:0000256" key="2">
    <source>
        <dbReference type="ARBA" id="ARBA00022692"/>
    </source>
</evidence>
<reference evidence="8" key="3">
    <citation type="journal article" date="2022" name="bioRxiv">
        <title>A global pangenome for the wheat fungal pathogen Pyrenophora tritici-repentis and prediction of effector protein structural homology.</title>
        <authorList>
            <person name="Moolhuijzen P."/>
            <person name="See P.T."/>
            <person name="Shi G."/>
            <person name="Powell H.R."/>
            <person name="Cockram J."/>
            <person name="Jorgensen L.N."/>
            <person name="Benslimane H."/>
            <person name="Strelkov S.E."/>
            <person name="Turner J."/>
            <person name="Liu Z."/>
            <person name="Moffat C.S."/>
        </authorList>
    </citation>
    <scope>NUCLEOTIDE SEQUENCE</scope>
    <source>
        <strain evidence="8">86-124</strain>
    </source>
</reference>
<dbReference type="Pfam" id="PF09779">
    <property type="entry name" value="Ima1_N"/>
    <property type="match status" value="1"/>
</dbReference>
<keyword evidence="5" id="KW-0539">Nucleus</keyword>
<keyword evidence="9" id="KW-1185">Reference proteome</keyword>
<dbReference type="InterPro" id="IPR018617">
    <property type="entry name" value="Ima1_N"/>
</dbReference>
<evidence type="ECO:0000313" key="9">
    <source>
        <dbReference type="Proteomes" id="UP000249757"/>
    </source>
</evidence>
<dbReference type="GO" id="GO:0005637">
    <property type="term" value="C:nuclear inner membrane"/>
    <property type="evidence" value="ECO:0007669"/>
    <property type="project" value="UniProtKB-SubCell"/>
</dbReference>
<gene>
    <name evidence="8" type="ORF">Ptr86124_010278</name>
    <name evidence="7" type="ORF">PtrM4_090950</name>
</gene>
<evidence type="ECO:0000259" key="6">
    <source>
        <dbReference type="Pfam" id="PF09779"/>
    </source>
</evidence>
<dbReference type="GO" id="GO:0034992">
    <property type="term" value="C:microtubule organizing center attachment site"/>
    <property type="evidence" value="ECO:0007669"/>
    <property type="project" value="TreeGrafter"/>
</dbReference>
<accession>A0A2W1DRU8</accession>
<feature type="domain" description="Ima1 N-terminal" evidence="6">
    <location>
        <begin position="8"/>
        <end position="137"/>
    </location>
</feature>
<keyword evidence="3" id="KW-1133">Transmembrane helix</keyword>
<evidence type="ECO:0000256" key="1">
    <source>
        <dbReference type="ARBA" id="ARBA00004473"/>
    </source>
</evidence>
<dbReference type="EMBL" id="NRDI02000016">
    <property type="protein sequence ID" value="KAI1510473.1"/>
    <property type="molecule type" value="Genomic_DNA"/>
</dbReference>
<evidence type="ECO:0000256" key="4">
    <source>
        <dbReference type="ARBA" id="ARBA00023136"/>
    </source>
</evidence>
<dbReference type="Proteomes" id="UP000249757">
    <property type="component" value="Unassembled WGS sequence"/>
</dbReference>
<dbReference type="AlphaFoldDB" id="A0A2W1DRU8"/>
<comment type="caution">
    <text evidence="8">The sequence shown here is derived from an EMBL/GenBank/DDBJ whole genome shotgun (WGS) entry which is preliminary data.</text>
</comment>
<protein>
    <submittedName>
        <fullName evidence="8">Ima1-N domain containing protein</fullName>
    </submittedName>
    <submittedName>
        <fullName evidence="7">ROM1, RhoGEF, Guanine nucleotide exchange factor for Rho/Rac/Cdc42 GTPase</fullName>
    </submittedName>
</protein>
<dbReference type="Proteomes" id="UP000245464">
    <property type="component" value="Chromosome 4"/>
</dbReference>
<evidence type="ECO:0000256" key="5">
    <source>
        <dbReference type="ARBA" id="ARBA00023242"/>
    </source>
</evidence>
<evidence type="ECO:0000256" key="3">
    <source>
        <dbReference type="ARBA" id="ARBA00022989"/>
    </source>
</evidence>
<reference evidence="9" key="4">
    <citation type="journal article" date="2022" name="Microb. Genom.">
        <title>A global pangenome for the wheat fungal pathogen Pyrenophora tritici-repentis and prediction of effector protein structural homology.</title>
        <authorList>
            <person name="Moolhuijzen P.M."/>
            <person name="See P.T."/>
            <person name="Shi G."/>
            <person name="Powell H.R."/>
            <person name="Cockram J."/>
            <person name="Jorgensen L.N."/>
            <person name="Benslimane H."/>
            <person name="Strelkov S.E."/>
            <person name="Turner J."/>
            <person name="Liu Z."/>
            <person name="Moffat C.S."/>
        </authorList>
    </citation>
    <scope>NUCLEOTIDE SEQUENCE [LARGE SCALE GENOMIC DNA]</scope>
</reference>
<dbReference type="PANTHER" id="PTHR28538:SF1">
    <property type="entry name" value="INTEGRAL INNER NUCLEAR MEMBRANE PROTEIN IMA1"/>
    <property type="match status" value="1"/>
</dbReference>
<dbReference type="InterPro" id="IPR042321">
    <property type="entry name" value="Ima1"/>
</dbReference>
<proteinExistence type="predicted"/>
<evidence type="ECO:0000313" key="8">
    <source>
        <dbReference type="EMBL" id="KAI1510473.1"/>
    </source>
</evidence>
<keyword evidence="2" id="KW-0812">Transmembrane</keyword>
<sequence>MALLRRRLRCHYCNVQSRDGVSQIPKTYHCPHCDAVNYFDQRGNITDPPIEEIATAPTTSFQYMRSRSPTPALQAPVDDIFCDMCQRNQTLYTNLLAEFIPEEDDPEYEKYLAAYDDYKVELEIRYPQVCQTCLPRVQDQIRNANHVARADNLARIMEASKNKRTVVQTARQAWTLRIISLAKWMYVSSTVVGMLWHTAALIMAPDDEGMLSNHIFSWDICLSQAILVRSVDEACVLSSSVVKWLQYAIIADLVTIWWNPKLKLKTNSLTGRMHGLKSLWSIRLTVVVLRYASLYYWQHTNINADMFQTFQRTHMVMLGVLALSTVLTWKTVRIVYGAAPAFPKATQETIPISPSSAQKARRNSYHPVHPQADIYDSMAHSFATGIEGYQDSSPCPPSPTLTESSYTTHATDATTPFAKRNAFLDDMDIMDWTPTKGSGNTRFAQQNGGPPEILPNQFAKCPPAAAAQLSPLQFNSPQQPHSIFAQKDPNPFRHRVPAKPPNSLASARKLQQNPWKPSVWEPALAVNKTNFFKEEAKAKIGNGAGGSGVGEVTGLDGLGVPKNVKRDAELFASPKLKYDYYGTMKDTGLEDTFNAMFSK</sequence>